<dbReference type="EMBL" id="QJVJ01000002">
    <property type="protein sequence ID" value="PYI56298.1"/>
    <property type="molecule type" value="Genomic_DNA"/>
</dbReference>
<feature type="transmembrane region" description="Helical" evidence="1">
    <location>
        <begin position="125"/>
        <end position="145"/>
    </location>
</feature>
<evidence type="ECO:0000313" key="2">
    <source>
        <dbReference type="EMBL" id="PYI56298.1"/>
    </source>
</evidence>
<keyword evidence="1" id="KW-0472">Membrane</keyword>
<dbReference type="Proteomes" id="UP000247476">
    <property type="component" value="Unassembled WGS sequence"/>
</dbReference>
<keyword evidence="3" id="KW-1185">Reference proteome</keyword>
<feature type="transmembrane region" description="Helical" evidence="1">
    <location>
        <begin position="65"/>
        <end position="92"/>
    </location>
</feature>
<name>A0A2V5KA45_9BACL</name>
<feature type="transmembrane region" description="Helical" evidence="1">
    <location>
        <begin position="33"/>
        <end position="53"/>
    </location>
</feature>
<accession>A0A2V5KA45</accession>
<keyword evidence="1" id="KW-0812">Transmembrane</keyword>
<comment type="caution">
    <text evidence="2">The sequence shown here is derived from an EMBL/GenBank/DDBJ whole genome shotgun (WGS) entry which is preliminary data.</text>
</comment>
<evidence type="ECO:0000256" key="1">
    <source>
        <dbReference type="SAM" id="Phobius"/>
    </source>
</evidence>
<dbReference type="RefSeq" id="WP_110838825.1">
    <property type="nucleotide sequence ID" value="NZ_QJVJ01000002.1"/>
</dbReference>
<feature type="transmembrane region" description="Helical" evidence="1">
    <location>
        <begin position="157"/>
        <end position="179"/>
    </location>
</feature>
<protein>
    <recommendedName>
        <fullName evidence="4">ECF transporter S component</fullName>
    </recommendedName>
</protein>
<reference evidence="2 3" key="1">
    <citation type="submission" date="2018-05" db="EMBL/GenBank/DDBJ databases">
        <title>Paenibacillus flagellatus sp. nov., isolated from selenium mineral soil.</title>
        <authorList>
            <person name="Dai X."/>
        </authorList>
    </citation>
    <scope>NUCLEOTIDE SEQUENCE [LARGE SCALE GENOMIC DNA]</scope>
    <source>
        <strain evidence="2 3">DXL2</strain>
    </source>
</reference>
<evidence type="ECO:0008006" key="4">
    <source>
        <dbReference type="Google" id="ProtNLM"/>
    </source>
</evidence>
<dbReference type="AlphaFoldDB" id="A0A2V5KA45"/>
<keyword evidence="1" id="KW-1133">Transmembrane helix</keyword>
<dbReference type="OrthoDB" id="1906856at2"/>
<feature type="transmembrane region" description="Helical" evidence="1">
    <location>
        <begin position="98"/>
        <end position="116"/>
    </location>
</feature>
<evidence type="ECO:0000313" key="3">
    <source>
        <dbReference type="Proteomes" id="UP000247476"/>
    </source>
</evidence>
<organism evidence="2 3">
    <name type="scientific">Paenibacillus flagellatus</name>
    <dbReference type="NCBI Taxonomy" id="2211139"/>
    <lineage>
        <taxon>Bacteria</taxon>
        <taxon>Bacillati</taxon>
        <taxon>Bacillota</taxon>
        <taxon>Bacilli</taxon>
        <taxon>Bacillales</taxon>
        <taxon>Paenibacillaceae</taxon>
        <taxon>Paenibacillus</taxon>
    </lineage>
</organism>
<gene>
    <name evidence="2" type="ORF">DLM86_04755</name>
</gene>
<proteinExistence type="predicted"/>
<sequence>MLKGWLHYWGRPLPVDVSPAEGKPGAGDQTKRLVTVALLGALSALLQSAGGLLPGPGFLISPLATAPVVLASAVSIRSGLGSFLTALVLLVIVQPSELIVFPFTTGLLGIALGYGIHRFGNRAKVVTFAACALAIGIVLLVYGLRFPILGPSVATDFRISAVVAIVLFSWVYSAIWLEASLRLMSKIKKSI</sequence>